<dbReference type="PANTHER" id="PTHR46652">
    <property type="entry name" value="LEUCINE-RICH REPEAT AND IQ DOMAIN-CONTAINING PROTEIN 1-RELATED"/>
    <property type="match status" value="1"/>
</dbReference>
<dbReference type="Gene3D" id="3.30.457.10">
    <property type="entry name" value="Copper amine oxidase-like, N-terminal domain"/>
    <property type="match status" value="2"/>
</dbReference>
<dbReference type="Gene3D" id="3.80.10.10">
    <property type="entry name" value="Ribonuclease Inhibitor"/>
    <property type="match status" value="1"/>
</dbReference>
<reference evidence="5 6" key="1">
    <citation type="submission" date="2020-04" db="EMBL/GenBank/DDBJ databases">
        <title>Paenibacillus algicola sp. nov., a novel marine bacterium producing alginate lyase.</title>
        <authorList>
            <person name="Huang H."/>
        </authorList>
    </citation>
    <scope>NUCLEOTIDE SEQUENCE [LARGE SCALE GENOMIC DNA]</scope>
    <source>
        <strain evidence="5 6">L7-75</strain>
    </source>
</reference>
<feature type="signal peptide" evidence="3">
    <location>
        <begin position="1"/>
        <end position="19"/>
    </location>
</feature>
<feature type="domain" description="Copper amine oxidase-like N-terminal" evidence="4">
    <location>
        <begin position="370"/>
        <end position="469"/>
    </location>
</feature>
<evidence type="ECO:0000256" key="2">
    <source>
        <dbReference type="ARBA" id="ARBA00022737"/>
    </source>
</evidence>
<keyword evidence="3" id="KW-0732">Signal</keyword>
<dbReference type="Pfam" id="PF12799">
    <property type="entry name" value="LRR_4"/>
    <property type="match status" value="3"/>
</dbReference>
<dbReference type="SUPFAM" id="SSF55383">
    <property type="entry name" value="Copper amine oxidase, domain N"/>
    <property type="match status" value="2"/>
</dbReference>
<dbReference type="InterPro" id="IPR001611">
    <property type="entry name" value="Leu-rich_rpt"/>
</dbReference>
<evidence type="ECO:0000256" key="3">
    <source>
        <dbReference type="SAM" id="SignalP"/>
    </source>
</evidence>
<feature type="chain" id="PRO_5038379627" evidence="3">
    <location>
        <begin position="20"/>
        <end position="471"/>
    </location>
</feature>
<evidence type="ECO:0000256" key="1">
    <source>
        <dbReference type="ARBA" id="ARBA00022614"/>
    </source>
</evidence>
<protein>
    <submittedName>
        <fullName evidence="5">Copper amine oxidase</fullName>
    </submittedName>
</protein>
<name>A0A848M9E4_PAELE</name>
<dbReference type="InterPro" id="IPR003591">
    <property type="entry name" value="Leu-rich_rpt_typical-subtyp"/>
</dbReference>
<comment type="caution">
    <text evidence="5">The sequence shown here is derived from an EMBL/GenBank/DDBJ whole genome shotgun (WGS) entry which is preliminary data.</text>
</comment>
<dbReference type="RefSeq" id="WP_169506621.1">
    <property type="nucleotide sequence ID" value="NZ_JABBPN010000024.1"/>
</dbReference>
<dbReference type="Pfam" id="PF07833">
    <property type="entry name" value="Cu_amine_oxidN1"/>
    <property type="match status" value="1"/>
</dbReference>
<dbReference type="InterPro" id="IPR032675">
    <property type="entry name" value="LRR_dom_sf"/>
</dbReference>
<dbReference type="PRINTS" id="PR00019">
    <property type="entry name" value="LEURICHRPT"/>
</dbReference>
<organism evidence="5 6">
    <name type="scientific">Paenibacillus lemnae</name>
    <dbReference type="NCBI Taxonomy" id="1330551"/>
    <lineage>
        <taxon>Bacteria</taxon>
        <taxon>Bacillati</taxon>
        <taxon>Bacillota</taxon>
        <taxon>Bacilli</taxon>
        <taxon>Bacillales</taxon>
        <taxon>Paenibacillaceae</taxon>
        <taxon>Paenibacillus</taxon>
    </lineage>
</organism>
<dbReference type="InterPro" id="IPR036582">
    <property type="entry name" value="Mao_N_sf"/>
</dbReference>
<dbReference type="Proteomes" id="UP000565468">
    <property type="component" value="Unassembled WGS sequence"/>
</dbReference>
<gene>
    <name evidence="5" type="ORF">HII30_18970</name>
</gene>
<dbReference type="SUPFAM" id="SSF52058">
    <property type="entry name" value="L domain-like"/>
    <property type="match status" value="1"/>
</dbReference>
<keyword evidence="2" id="KW-0677">Repeat</keyword>
<sequence length="471" mass="52922">MRRWLAGFMFMCILSVSMAGWTSAADLASEPQFEDLKLERALKAIMQKSEEESISIQDMEALEVVELRDLGITDLSGLEYGTNIKILDLNRNKISDLQPLRGLTNIQELHLSHNTVTDLQNLSEMKNLKSLDISNNQITSIDVLRHFPLLNTFTADQNQISDISILSKMVNLDFLRLSANQIERLQPLSKLNALRSLDLSFNKIKDVSPLKDLTGLTGLGLGGNQISDLGPLAGMTVLGTLGAANNQIKDIKPLAKMTKLYQLNLASNQIYDLEPLRNLNKLSYLYLNRNRIWDLSPIEHMKPDFHYDTGAPRYGLQLDHNVLDLKQGTKSNRLFTALNADPYGRLHQGQYQRLVIGSKTAYAGESSFTLLEAPYIHSSRTYVPIRFISEQQGAAVKWSKGQQAVTITKDGKIIQWTVGNHQVRVNDKVIKYDAPLMLKKGTTFVPVRFVSEQLNASVEYMSSKKSVLIFP</sequence>
<dbReference type="EMBL" id="JABBPN010000024">
    <property type="protein sequence ID" value="NMO97848.1"/>
    <property type="molecule type" value="Genomic_DNA"/>
</dbReference>
<dbReference type="AlphaFoldDB" id="A0A848M9E4"/>
<proteinExistence type="predicted"/>
<dbReference type="PANTHER" id="PTHR46652:SF3">
    <property type="entry name" value="LEUCINE-RICH REPEAT-CONTAINING PROTEIN 9"/>
    <property type="match status" value="1"/>
</dbReference>
<keyword evidence="1" id="KW-0433">Leucine-rich repeat</keyword>
<dbReference type="InterPro" id="IPR050836">
    <property type="entry name" value="SDS22/Internalin_LRR"/>
</dbReference>
<dbReference type="SMART" id="SM00369">
    <property type="entry name" value="LRR_TYP"/>
    <property type="match status" value="7"/>
</dbReference>
<dbReference type="PROSITE" id="PS51450">
    <property type="entry name" value="LRR"/>
    <property type="match status" value="8"/>
</dbReference>
<evidence type="ECO:0000313" key="5">
    <source>
        <dbReference type="EMBL" id="NMO97848.1"/>
    </source>
</evidence>
<keyword evidence="6" id="KW-1185">Reference proteome</keyword>
<evidence type="ECO:0000313" key="6">
    <source>
        <dbReference type="Proteomes" id="UP000565468"/>
    </source>
</evidence>
<dbReference type="SMART" id="SM00365">
    <property type="entry name" value="LRR_SD22"/>
    <property type="match status" value="9"/>
</dbReference>
<dbReference type="InterPro" id="IPR025875">
    <property type="entry name" value="Leu-rich_rpt_4"/>
</dbReference>
<dbReference type="InterPro" id="IPR012854">
    <property type="entry name" value="Cu_amine_oxidase-like_N"/>
</dbReference>
<evidence type="ECO:0000259" key="4">
    <source>
        <dbReference type="Pfam" id="PF07833"/>
    </source>
</evidence>
<accession>A0A848M9E4</accession>